<comment type="similarity">
    <text evidence="3">Belongs to the very long-chain fatty acids dehydratase HACD family.</text>
</comment>
<dbReference type="AlphaFoldDB" id="A0A7S2AMZ6"/>
<dbReference type="GO" id="GO:0005789">
    <property type="term" value="C:endoplasmic reticulum membrane"/>
    <property type="evidence" value="ECO:0007669"/>
    <property type="project" value="TreeGrafter"/>
</dbReference>
<accession>A0A7S2AMZ6</accession>
<keyword evidence="6 14" id="KW-0812">Transmembrane</keyword>
<comment type="catalytic activity">
    <reaction evidence="13">
        <text>a very-long-chain (3R)-3-hydroxyacyl-CoA = a very-long-chain (2E)-enoyl-CoA + H2O</text>
        <dbReference type="Rhea" id="RHEA:45812"/>
        <dbReference type="ChEBI" id="CHEBI:15377"/>
        <dbReference type="ChEBI" id="CHEBI:83728"/>
        <dbReference type="ChEBI" id="CHEBI:85440"/>
        <dbReference type="EC" id="4.2.1.134"/>
    </reaction>
</comment>
<organism evidence="15">
    <name type="scientific">Octactis speculum</name>
    <dbReference type="NCBI Taxonomy" id="3111310"/>
    <lineage>
        <taxon>Eukaryota</taxon>
        <taxon>Sar</taxon>
        <taxon>Stramenopiles</taxon>
        <taxon>Ochrophyta</taxon>
        <taxon>Dictyochophyceae</taxon>
        <taxon>Dictyochales</taxon>
        <taxon>Dictyochaceae</taxon>
        <taxon>Octactis</taxon>
    </lineage>
</organism>
<dbReference type="InterPro" id="IPR007482">
    <property type="entry name" value="Tyr_Pase-like_PTPLA"/>
</dbReference>
<comment type="subcellular location">
    <subcellularLocation>
        <location evidence="1">Membrane</location>
        <topology evidence="1">Multi-pass membrane protein</topology>
    </subcellularLocation>
</comment>
<evidence type="ECO:0000256" key="10">
    <source>
        <dbReference type="ARBA" id="ARBA00023136"/>
    </source>
</evidence>
<comment type="pathway">
    <text evidence="2">Lipid metabolism; fatty acid biosynthesis.</text>
</comment>
<keyword evidence="10 14" id="KW-0472">Membrane</keyword>
<evidence type="ECO:0000256" key="8">
    <source>
        <dbReference type="ARBA" id="ARBA00022989"/>
    </source>
</evidence>
<dbReference type="GO" id="GO:0042761">
    <property type="term" value="P:very long-chain fatty acid biosynthetic process"/>
    <property type="evidence" value="ECO:0007669"/>
    <property type="project" value="TreeGrafter"/>
</dbReference>
<reference evidence="15" key="1">
    <citation type="submission" date="2021-01" db="EMBL/GenBank/DDBJ databases">
        <authorList>
            <person name="Corre E."/>
            <person name="Pelletier E."/>
            <person name="Niang G."/>
            <person name="Scheremetjew M."/>
            <person name="Finn R."/>
            <person name="Kale V."/>
            <person name="Holt S."/>
            <person name="Cochrane G."/>
            <person name="Meng A."/>
            <person name="Brown T."/>
            <person name="Cohen L."/>
        </authorList>
    </citation>
    <scope>NUCLEOTIDE SEQUENCE</scope>
    <source>
        <strain evidence="15">CCMP1381</strain>
    </source>
</reference>
<dbReference type="PANTHER" id="PTHR11035:SF3">
    <property type="entry name" value="VERY-LONG-CHAIN (3R)-3-HYDROXYACYL-COA DEHYDRATASE"/>
    <property type="match status" value="1"/>
</dbReference>
<dbReference type="GO" id="GO:0102158">
    <property type="term" value="F:very-long-chain (3R)-3-hydroxyacyl-CoA dehydratase activity"/>
    <property type="evidence" value="ECO:0007669"/>
    <property type="project" value="UniProtKB-EC"/>
</dbReference>
<feature type="transmembrane region" description="Helical" evidence="14">
    <location>
        <begin position="94"/>
        <end position="114"/>
    </location>
</feature>
<feature type="transmembrane region" description="Helical" evidence="14">
    <location>
        <begin position="164"/>
        <end position="188"/>
    </location>
</feature>
<keyword evidence="11" id="KW-0275">Fatty acid biosynthesis</keyword>
<keyword evidence="8 14" id="KW-1133">Transmembrane helix</keyword>
<evidence type="ECO:0000313" key="15">
    <source>
        <dbReference type="EMBL" id="CAD9372268.1"/>
    </source>
</evidence>
<dbReference type="PANTHER" id="PTHR11035">
    <property type="entry name" value="VERY-LONG-CHAIN (3R)-3-HYDROXYACYL-COA DEHYDRATASE"/>
    <property type="match status" value="1"/>
</dbReference>
<sequence length="753" mass="82818">MKAYLVLYNLLSAGGWAYVLALAVSCLQKNVEPAEAWAKFGQPLAIVQSAAFMEILHSLFGMVRSPLIVTAMQVSSRLLLVWGVTYWVDICQAHWSLYLMVISWGLVEVPRYLFYASSLTMSSVPYPLFFLRYSLFMVLYPTGISGEYLQMFTSLSYWSSAIPMWHRMLIVIMLLYIPASPFMILSMAANRKSANKKRAQASNPRPLDGLVWPITNKKTNDRSTSKTNKAIWVAAMEGVDPKVAAKAKKEKNWRYGYVKHVEANVRTSLSSPENALSIASAGLKSAHGMFEFVRNGKSMPFDEAMKTITGSFKSKTIRGAGTTNLKKNPTLKVPYAGQCGKPYYLYKKDRANTIEGVELKAQLKKWVDYGVIEADCADAITNCVDNPGWLDLSQHYFVLLGASSAMGPIHVLLELGANVIAIDIDREFVWQKLIKLARSSNGTLIFPVKDSVENAKLDTMDDGELAKVSGANLLAQTPEIATWLCAVCPEKKITIGNYTYLDGALHVQLSLACDAIMSKLAAAREHLALAFLCTPTDCHPISKEAHDQAADQAKKAPMWQKFSPLVKPNALPPVTDSSSGEEIYLCDGISAAQGPNYILAKRIQHWRAIVARSNGHTISSNVAPSTATASVVHNAQFAAAYGGMHLFKPMEVMYQETSNAVMGALLIHDIRNEKAWSHASYKLTNPLQVFQHGSFHGGVWRSAYKITSFGEMSAVAYYLKTYGFFLSAGVVALSGVATWVATGQPEAATNIFI</sequence>
<feature type="transmembrane region" description="Helical" evidence="14">
    <location>
        <begin position="6"/>
        <end position="27"/>
    </location>
</feature>
<evidence type="ECO:0000256" key="11">
    <source>
        <dbReference type="ARBA" id="ARBA00023160"/>
    </source>
</evidence>
<name>A0A7S2AMZ6_9STRA</name>
<evidence type="ECO:0000256" key="9">
    <source>
        <dbReference type="ARBA" id="ARBA00023098"/>
    </source>
</evidence>
<keyword evidence="7" id="KW-0276">Fatty acid metabolism</keyword>
<dbReference type="EMBL" id="HBGS01002862">
    <property type="protein sequence ID" value="CAD9372268.1"/>
    <property type="molecule type" value="Transcribed_RNA"/>
</dbReference>
<feature type="transmembrane region" description="Helical" evidence="14">
    <location>
        <begin position="722"/>
        <end position="741"/>
    </location>
</feature>
<dbReference type="GO" id="GO:0030148">
    <property type="term" value="P:sphingolipid biosynthetic process"/>
    <property type="evidence" value="ECO:0007669"/>
    <property type="project" value="TreeGrafter"/>
</dbReference>
<evidence type="ECO:0000256" key="12">
    <source>
        <dbReference type="ARBA" id="ARBA00023239"/>
    </source>
</evidence>
<dbReference type="Pfam" id="PF04387">
    <property type="entry name" value="PTPLA"/>
    <property type="match status" value="1"/>
</dbReference>
<evidence type="ECO:0000256" key="1">
    <source>
        <dbReference type="ARBA" id="ARBA00004141"/>
    </source>
</evidence>
<protein>
    <recommendedName>
        <fullName evidence="4">very-long-chain (3R)-3-hydroxyacyl-CoA dehydratase</fullName>
        <ecNumber evidence="4">4.2.1.134</ecNumber>
    </recommendedName>
</protein>
<proteinExistence type="inferred from homology"/>
<gene>
    <name evidence="15" type="ORF">DSPE1174_LOCUS1499</name>
</gene>
<evidence type="ECO:0000256" key="14">
    <source>
        <dbReference type="SAM" id="Phobius"/>
    </source>
</evidence>
<evidence type="ECO:0000256" key="7">
    <source>
        <dbReference type="ARBA" id="ARBA00022832"/>
    </source>
</evidence>
<evidence type="ECO:0000256" key="13">
    <source>
        <dbReference type="ARBA" id="ARBA00036671"/>
    </source>
</evidence>
<feature type="transmembrane region" description="Helical" evidence="14">
    <location>
        <begin position="126"/>
        <end position="144"/>
    </location>
</feature>
<evidence type="ECO:0000256" key="3">
    <source>
        <dbReference type="ARBA" id="ARBA00007811"/>
    </source>
</evidence>
<evidence type="ECO:0000256" key="6">
    <source>
        <dbReference type="ARBA" id="ARBA00022692"/>
    </source>
</evidence>
<dbReference type="PROSITE" id="PS51257">
    <property type="entry name" value="PROKAR_LIPOPROTEIN"/>
    <property type="match status" value="1"/>
</dbReference>
<dbReference type="GO" id="GO:0030497">
    <property type="term" value="P:fatty acid elongation"/>
    <property type="evidence" value="ECO:0007669"/>
    <property type="project" value="TreeGrafter"/>
</dbReference>
<dbReference type="UniPathway" id="UPA00094"/>
<evidence type="ECO:0000256" key="5">
    <source>
        <dbReference type="ARBA" id="ARBA00022516"/>
    </source>
</evidence>
<keyword evidence="5" id="KW-0444">Lipid biosynthesis</keyword>
<dbReference type="EC" id="4.2.1.134" evidence="4"/>
<evidence type="ECO:0000256" key="2">
    <source>
        <dbReference type="ARBA" id="ARBA00005194"/>
    </source>
</evidence>
<keyword evidence="9" id="KW-0443">Lipid metabolism</keyword>
<evidence type="ECO:0000256" key="4">
    <source>
        <dbReference type="ARBA" id="ARBA00013122"/>
    </source>
</evidence>
<keyword evidence="12" id="KW-0456">Lyase</keyword>